<keyword evidence="4" id="KW-0249">Electron transport</keyword>
<dbReference type="RefSeq" id="WP_122237680.1">
    <property type="nucleotide sequence ID" value="NZ_RDQM01000003.1"/>
</dbReference>
<dbReference type="GO" id="GO:0050660">
    <property type="term" value="F:flavin adenine dinucleotide binding"/>
    <property type="evidence" value="ECO:0007669"/>
    <property type="project" value="TreeGrafter"/>
</dbReference>
<dbReference type="PRINTS" id="PR00369">
    <property type="entry name" value="FLAVODOXIN"/>
</dbReference>
<proteinExistence type="predicted"/>
<evidence type="ECO:0000313" key="6">
    <source>
        <dbReference type="EMBL" id="RMX00182.1"/>
    </source>
</evidence>
<accession>A0A3M6QCG2</accession>
<organism evidence="6 7">
    <name type="scientific">Allofranklinella schreckenbergeri</name>
    <dbReference type="NCBI Taxonomy" id="1076744"/>
    <lineage>
        <taxon>Bacteria</taxon>
        <taxon>Pseudomonadati</taxon>
        <taxon>Pseudomonadota</taxon>
        <taxon>Betaproteobacteria</taxon>
        <taxon>Burkholderiales</taxon>
        <taxon>Comamonadaceae</taxon>
        <taxon>Allofranklinella</taxon>
    </lineage>
</organism>
<dbReference type="InterPro" id="IPR029039">
    <property type="entry name" value="Flavoprotein-like_sf"/>
</dbReference>
<dbReference type="GO" id="GO:0010181">
    <property type="term" value="F:FMN binding"/>
    <property type="evidence" value="ECO:0007669"/>
    <property type="project" value="InterPro"/>
</dbReference>
<dbReference type="Gene3D" id="3.40.50.360">
    <property type="match status" value="1"/>
</dbReference>
<evidence type="ECO:0000256" key="4">
    <source>
        <dbReference type="ARBA" id="ARBA00022982"/>
    </source>
</evidence>
<dbReference type="AlphaFoldDB" id="A0A3M6QCG2"/>
<dbReference type="GO" id="GO:0005829">
    <property type="term" value="C:cytosol"/>
    <property type="evidence" value="ECO:0007669"/>
    <property type="project" value="TreeGrafter"/>
</dbReference>
<dbReference type="Proteomes" id="UP000267521">
    <property type="component" value="Unassembled WGS sequence"/>
</dbReference>
<keyword evidence="2" id="KW-0285">Flavoprotein</keyword>
<sequence length="158" mass="16661">MHLTFIVGTVSDTALYVAQTVQQVLKPQLTGSTLILAQADTTGEALEAAAAQGPVLICTSTHGSGDLPENLQPLYADLDARPRYLGALRYGVIALGDSFYDDTFAAGGRLFDARLQDLGAQRIGEIFTIDASEVTDPETAAALWAQEWLPSAAASFSA</sequence>
<dbReference type="GO" id="GO:0016491">
    <property type="term" value="F:oxidoreductase activity"/>
    <property type="evidence" value="ECO:0007669"/>
    <property type="project" value="TreeGrafter"/>
</dbReference>
<dbReference type="InterPro" id="IPR008254">
    <property type="entry name" value="Flavodoxin/NO_synth"/>
</dbReference>
<dbReference type="PANTHER" id="PTHR19384:SF128">
    <property type="entry name" value="NADPH OXIDOREDUCTASE A"/>
    <property type="match status" value="1"/>
</dbReference>
<dbReference type="PANTHER" id="PTHR19384">
    <property type="entry name" value="NITRIC OXIDE SYNTHASE-RELATED"/>
    <property type="match status" value="1"/>
</dbReference>
<protein>
    <submittedName>
        <fullName evidence="6">Nitric oxide synthase</fullName>
    </submittedName>
</protein>
<reference evidence="6 7" key="1">
    <citation type="submission" date="2018-10" db="EMBL/GenBank/DDBJ databases">
        <title>Comamonadaceae CDC group NO-1 genome sequencing and assembly.</title>
        <authorList>
            <person name="Bernier A.-M."/>
            <person name="Bernard K."/>
        </authorList>
    </citation>
    <scope>NUCLEOTIDE SEQUENCE [LARGE SCALE GENOMIC DNA]</scope>
    <source>
        <strain evidence="6 7">NML970147</strain>
    </source>
</reference>
<name>A0A3M6QCG2_9BURK</name>
<evidence type="ECO:0000256" key="1">
    <source>
        <dbReference type="ARBA" id="ARBA00001917"/>
    </source>
</evidence>
<dbReference type="SUPFAM" id="SSF52218">
    <property type="entry name" value="Flavoproteins"/>
    <property type="match status" value="1"/>
</dbReference>
<evidence type="ECO:0000256" key="2">
    <source>
        <dbReference type="ARBA" id="ARBA00022630"/>
    </source>
</evidence>
<evidence type="ECO:0000313" key="7">
    <source>
        <dbReference type="Proteomes" id="UP000267521"/>
    </source>
</evidence>
<dbReference type="Pfam" id="PF00258">
    <property type="entry name" value="Flavodoxin_1"/>
    <property type="match status" value="1"/>
</dbReference>
<keyword evidence="3" id="KW-0288">FMN</keyword>
<dbReference type="EMBL" id="RDQM01000003">
    <property type="protein sequence ID" value="RMX00182.1"/>
    <property type="molecule type" value="Genomic_DNA"/>
</dbReference>
<gene>
    <name evidence="6" type="ORF">EBQ26_02895</name>
</gene>
<comment type="caution">
    <text evidence="6">The sequence shown here is derived from an EMBL/GenBank/DDBJ whole genome shotgun (WGS) entry which is preliminary data.</text>
</comment>
<evidence type="ECO:0000259" key="5">
    <source>
        <dbReference type="PROSITE" id="PS50902"/>
    </source>
</evidence>
<keyword evidence="4" id="KW-0813">Transport</keyword>
<feature type="domain" description="Flavodoxin-like" evidence="5">
    <location>
        <begin position="3"/>
        <end position="149"/>
    </location>
</feature>
<dbReference type="PROSITE" id="PS50902">
    <property type="entry name" value="FLAVODOXIN_LIKE"/>
    <property type="match status" value="1"/>
</dbReference>
<evidence type="ECO:0000256" key="3">
    <source>
        <dbReference type="ARBA" id="ARBA00022643"/>
    </source>
</evidence>
<comment type="cofactor">
    <cofactor evidence="1">
        <name>FMN</name>
        <dbReference type="ChEBI" id="CHEBI:58210"/>
    </cofactor>
</comment>
<dbReference type="InterPro" id="IPR001094">
    <property type="entry name" value="Flavdoxin-like"/>
</dbReference>